<dbReference type="EMBL" id="LN885086">
    <property type="protein sequence ID" value="CUQ67990.1"/>
    <property type="molecule type" value="Genomic_DNA"/>
</dbReference>
<dbReference type="KEGG" id="nio:NITINOP_3018"/>
<keyword evidence="2" id="KW-1185">Reference proteome</keyword>
<accession>A0A0S4KZG5</accession>
<sequence length="111" mass="12546">MRLAFFVGLSLEFIPIAMNPITVQNPDEILNVLADISLRGKGFTTESLLDYVLEEGFTEPIFLNASGEDPSAFYKGRPNAWAIYQVREWKRVLTISGGPDQERRVRITETP</sequence>
<proteinExistence type="predicted"/>
<evidence type="ECO:0000313" key="2">
    <source>
        <dbReference type="Proteomes" id="UP000066284"/>
    </source>
</evidence>
<organism evidence="1 2">
    <name type="scientific">Candidatus Nitrospira inopinata</name>
    <dbReference type="NCBI Taxonomy" id="1715989"/>
    <lineage>
        <taxon>Bacteria</taxon>
        <taxon>Pseudomonadati</taxon>
        <taxon>Nitrospirota</taxon>
        <taxon>Nitrospiria</taxon>
        <taxon>Nitrospirales</taxon>
        <taxon>Nitrospiraceae</taxon>
        <taxon>Nitrospira</taxon>
    </lineage>
</organism>
<dbReference type="RefSeq" id="WP_231908684.1">
    <property type="nucleotide sequence ID" value="NZ_LN885086.1"/>
</dbReference>
<gene>
    <name evidence="1" type="ORF">NITINOP_3018</name>
</gene>
<dbReference type="Proteomes" id="UP000066284">
    <property type="component" value="Chromosome 1"/>
</dbReference>
<evidence type="ECO:0000313" key="1">
    <source>
        <dbReference type="EMBL" id="CUQ67990.1"/>
    </source>
</evidence>
<name>A0A0S4KZG5_9BACT</name>
<dbReference type="STRING" id="1715989.NITINOP_3018"/>
<reference evidence="2" key="1">
    <citation type="submission" date="2015-09" db="EMBL/GenBank/DDBJ databases">
        <authorList>
            <person name="Daims H."/>
        </authorList>
    </citation>
    <scope>NUCLEOTIDE SEQUENCE [LARGE SCALE GENOMIC DNA]</scope>
</reference>
<dbReference type="AlphaFoldDB" id="A0A0S4KZG5"/>
<protein>
    <submittedName>
        <fullName evidence="1">Uncharacterized protein</fullName>
    </submittedName>
</protein>